<sequence length="71" mass="7977">MILNKWINNLGLIFLCLILIIASIQILNINLIKSGSSEQKVNEREIPEFQGLASQVPNIEIAKIIDVFEIS</sequence>
<protein>
    <submittedName>
        <fullName evidence="2">Uncharacterized protein</fullName>
    </submittedName>
</protein>
<name>A0A0F8XRP6_9ZZZZ</name>
<dbReference type="EMBL" id="LAZR01057585">
    <property type="protein sequence ID" value="KKK71757.1"/>
    <property type="molecule type" value="Genomic_DNA"/>
</dbReference>
<evidence type="ECO:0000313" key="2">
    <source>
        <dbReference type="EMBL" id="KKK71757.1"/>
    </source>
</evidence>
<evidence type="ECO:0000256" key="1">
    <source>
        <dbReference type="SAM" id="Phobius"/>
    </source>
</evidence>
<organism evidence="2">
    <name type="scientific">marine sediment metagenome</name>
    <dbReference type="NCBI Taxonomy" id="412755"/>
    <lineage>
        <taxon>unclassified sequences</taxon>
        <taxon>metagenomes</taxon>
        <taxon>ecological metagenomes</taxon>
    </lineage>
</organism>
<keyword evidence="1" id="KW-0472">Membrane</keyword>
<gene>
    <name evidence="2" type="ORF">LCGC14_2910710</name>
</gene>
<dbReference type="AlphaFoldDB" id="A0A0F8XRP6"/>
<proteinExistence type="predicted"/>
<feature type="non-terminal residue" evidence="2">
    <location>
        <position position="71"/>
    </location>
</feature>
<feature type="transmembrane region" description="Helical" evidence="1">
    <location>
        <begin position="6"/>
        <end position="27"/>
    </location>
</feature>
<keyword evidence="1" id="KW-0812">Transmembrane</keyword>
<reference evidence="2" key="1">
    <citation type="journal article" date="2015" name="Nature">
        <title>Complex archaea that bridge the gap between prokaryotes and eukaryotes.</title>
        <authorList>
            <person name="Spang A."/>
            <person name="Saw J.H."/>
            <person name="Jorgensen S.L."/>
            <person name="Zaremba-Niedzwiedzka K."/>
            <person name="Martijn J."/>
            <person name="Lind A.E."/>
            <person name="van Eijk R."/>
            <person name="Schleper C."/>
            <person name="Guy L."/>
            <person name="Ettema T.J."/>
        </authorList>
    </citation>
    <scope>NUCLEOTIDE SEQUENCE</scope>
</reference>
<keyword evidence="1" id="KW-1133">Transmembrane helix</keyword>
<accession>A0A0F8XRP6</accession>
<comment type="caution">
    <text evidence="2">The sequence shown here is derived from an EMBL/GenBank/DDBJ whole genome shotgun (WGS) entry which is preliminary data.</text>
</comment>